<name>A0AAU9NDB1_9ASTR</name>
<comment type="caution">
    <text evidence="1">The sequence shown here is derived from an EMBL/GenBank/DDBJ whole genome shotgun (WGS) entry which is preliminary data.</text>
</comment>
<sequence length="187" mass="22233">MVEDDTLVVEVQYNGNFFSRPFTYFDPDKKEIRYADFRDKGYSEFIAHLEMITRKMCKDVYYCPDGQTLCQGLATLQNDCDYHEFLEYLHEKKKVTMYVDHMHEPLFDWIEMEEPEIEDDTNSNEDEVDVIDKEGWEHEVDDEEFSMKRERASIQKQDSFLNKLFPNDDEEEDPNVASTSCIPCAQL</sequence>
<dbReference type="EMBL" id="CAKMRJ010003334">
    <property type="protein sequence ID" value="CAH1433423.1"/>
    <property type="molecule type" value="Genomic_DNA"/>
</dbReference>
<organism evidence="1 2">
    <name type="scientific">Lactuca virosa</name>
    <dbReference type="NCBI Taxonomy" id="75947"/>
    <lineage>
        <taxon>Eukaryota</taxon>
        <taxon>Viridiplantae</taxon>
        <taxon>Streptophyta</taxon>
        <taxon>Embryophyta</taxon>
        <taxon>Tracheophyta</taxon>
        <taxon>Spermatophyta</taxon>
        <taxon>Magnoliopsida</taxon>
        <taxon>eudicotyledons</taxon>
        <taxon>Gunneridae</taxon>
        <taxon>Pentapetalae</taxon>
        <taxon>asterids</taxon>
        <taxon>campanulids</taxon>
        <taxon>Asterales</taxon>
        <taxon>Asteraceae</taxon>
        <taxon>Cichorioideae</taxon>
        <taxon>Cichorieae</taxon>
        <taxon>Lactucinae</taxon>
        <taxon>Lactuca</taxon>
    </lineage>
</organism>
<dbReference type="AlphaFoldDB" id="A0AAU9NDB1"/>
<gene>
    <name evidence="1" type="ORF">LVIROSA_LOCUS20013</name>
</gene>
<protein>
    <submittedName>
        <fullName evidence="1">Uncharacterized protein</fullName>
    </submittedName>
</protein>
<reference evidence="1 2" key="1">
    <citation type="submission" date="2022-01" db="EMBL/GenBank/DDBJ databases">
        <authorList>
            <person name="Xiong W."/>
            <person name="Schranz E."/>
        </authorList>
    </citation>
    <scope>NUCLEOTIDE SEQUENCE [LARGE SCALE GENOMIC DNA]</scope>
</reference>
<dbReference type="Proteomes" id="UP001157418">
    <property type="component" value="Unassembled WGS sequence"/>
</dbReference>
<accession>A0AAU9NDB1</accession>
<proteinExistence type="predicted"/>
<evidence type="ECO:0000313" key="1">
    <source>
        <dbReference type="EMBL" id="CAH1433423.1"/>
    </source>
</evidence>
<evidence type="ECO:0000313" key="2">
    <source>
        <dbReference type="Proteomes" id="UP001157418"/>
    </source>
</evidence>
<keyword evidence="2" id="KW-1185">Reference proteome</keyword>